<dbReference type="STRING" id="369723.Strop_0535"/>
<accession>A4X2B8</accession>
<evidence type="ECO:0000313" key="1">
    <source>
        <dbReference type="EMBL" id="ABP53018.1"/>
    </source>
</evidence>
<gene>
    <name evidence="1" type="ordered locus">Strop_0535</name>
</gene>
<dbReference type="HOGENOM" id="CLU_1873981_0_0_11"/>
<reference evidence="2" key="1">
    <citation type="journal article" date="2007" name="Proc. Natl. Acad. Sci. U.S.A.">
        <title>Genome sequencing reveals complex secondary metabolome in the marine actinomycete Salinispora tropica.</title>
        <authorList>
            <person name="Udwary D.W."/>
            <person name="Zeigler L."/>
            <person name="Asolkar R.N."/>
            <person name="Singan V."/>
            <person name="Lapidus A."/>
            <person name="Fenical W."/>
            <person name="Jensen P.R."/>
            <person name="Moore B.S."/>
        </authorList>
    </citation>
    <scope>NUCLEOTIDE SEQUENCE [LARGE SCALE GENOMIC DNA]</scope>
    <source>
        <strain evidence="2">ATCC BAA-916 / DSM 44818 / CNB-440</strain>
    </source>
</reference>
<dbReference type="Proteomes" id="UP000000235">
    <property type="component" value="Chromosome"/>
</dbReference>
<dbReference type="EMBL" id="CP000667">
    <property type="protein sequence ID" value="ABP53018.1"/>
    <property type="molecule type" value="Genomic_DNA"/>
</dbReference>
<dbReference type="eggNOG" id="ENOG503479H">
    <property type="taxonomic scope" value="Bacteria"/>
</dbReference>
<dbReference type="Pfam" id="PF17388">
    <property type="entry name" value="GP24_25"/>
    <property type="match status" value="1"/>
</dbReference>
<keyword evidence="2" id="KW-1185">Reference proteome</keyword>
<protein>
    <submittedName>
        <fullName evidence="1">Uncharacterized protein</fullName>
    </submittedName>
</protein>
<organism evidence="1 2">
    <name type="scientific">Salinispora tropica (strain ATCC BAA-916 / DSM 44818 / JCM 13857 / NBRC 105044 / CNB-440)</name>
    <dbReference type="NCBI Taxonomy" id="369723"/>
    <lineage>
        <taxon>Bacteria</taxon>
        <taxon>Bacillati</taxon>
        <taxon>Actinomycetota</taxon>
        <taxon>Actinomycetes</taxon>
        <taxon>Micromonosporales</taxon>
        <taxon>Micromonosporaceae</taxon>
        <taxon>Salinispora</taxon>
    </lineage>
</organism>
<sequence>MGRGRRRLNKLSGLCLETESRLLVSDQNDLTLDDIRAAVERKYAALPVKLGDGTKVMLLNPLRLDKAKRAHLEQTQRAMNDQGADQVDCLKDIIRTVAERRSAADKLLREIGDDTAMLAELFSAYGERCRPGEASA</sequence>
<name>A4X2B8_SALTO</name>
<dbReference type="AlphaFoldDB" id="A4X2B8"/>
<dbReference type="InterPro" id="IPR020132">
    <property type="entry name" value="Gp24/Gp25"/>
</dbReference>
<evidence type="ECO:0000313" key="2">
    <source>
        <dbReference type="Proteomes" id="UP000000235"/>
    </source>
</evidence>
<dbReference type="KEGG" id="stp:Strop_0535"/>
<proteinExistence type="predicted"/>